<dbReference type="KEGG" id="afg:AFULGI_00017750"/>
<accession>A0A075WFJ6</accession>
<dbReference type="EMBL" id="CP006577">
    <property type="protein sequence ID" value="AIG98532.1"/>
    <property type="molecule type" value="Genomic_DNA"/>
</dbReference>
<dbReference type="HOGENOM" id="CLU_046550_5_1_2"/>
<evidence type="ECO:0000259" key="1">
    <source>
        <dbReference type="PROSITE" id="PS51154"/>
    </source>
</evidence>
<dbReference type="RefSeq" id="WP_048064404.1">
    <property type="nucleotide sequence ID" value="NZ_CP006577.1"/>
</dbReference>
<sequence length="192" mass="20956">MEVLFEAKVGDITLKLAQGDITQYPAKAIVNAANKRLEHGGGVAYAIAKACAGDAGLYTEISKKAMREQFGRDYIDHGEVVVTPAMNLEERGIKYVFHTVGPICSGMWSEELKEKLYKAFLGPLEKAEEMGVESIAFPAVSAGIYGCDLEKVVETFLEAVKNFKGSAVKEVALVIYDRKSAEVALKVFERSL</sequence>
<gene>
    <name evidence="2" type="ORF">AFULGI_00017750</name>
</gene>
<evidence type="ECO:0000313" key="2">
    <source>
        <dbReference type="EMBL" id="AIG98532.1"/>
    </source>
</evidence>
<dbReference type="GeneID" id="24795270"/>
<dbReference type="AlphaFoldDB" id="A0A075WFJ6"/>
<dbReference type="FunFam" id="3.40.220.10:FF:000030">
    <property type="entry name" value="ADP-ribose glycohydrolase AF_1521"/>
    <property type="match status" value="1"/>
</dbReference>
<protein>
    <submittedName>
        <fullName evidence="2">Putative phosphatase</fullName>
    </submittedName>
</protein>
<dbReference type="NCBIfam" id="NF001662">
    <property type="entry name" value="PRK00431.1-3"/>
    <property type="match status" value="1"/>
</dbReference>
<dbReference type="Pfam" id="PF01661">
    <property type="entry name" value="Macro"/>
    <property type="match status" value="1"/>
</dbReference>
<evidence type="ECO:0000313" key="3">
    <source>
        <dbReference type="Proteomes" id="UP000028501"/>
    </source>
</evidence>
<organism evidence="2 3">
    <name type="scientific">Archaeoglobus fulgidus DSM 8774</name>
    <dbReference type="NCBI Taxonomy" id="1344584"/>
    <lineage>
        <taxon>Archaea</taxon>
        <taxon>Methanobacteriati</taxon>
        <taxon>Methanobacteriota</taxon>
        <taxon>Archaeoglobi</taxon>
        <taxon>Archaeoglobales</taxon>
        <taxon>Archaeoglobaceae</taxon>
        <taxon>Archaeoglobus</taxon>
    </lineage>
</organism>
<reference evidence="2 3" key="1">
    <citation type="submission" date="2013-07" db="EMBL/GenBank/DDBJ databases">
        <title>Genome of Archaeoglobus fulgidus.</title>
        <authorList>
            <person name="Fiebig A."/>
            <person name="Birkeland N.-K."/>
        </authorList>
    </citation>
    <scope>NUCLEOTIDE SEQUENCE [LARGE SCALE GENOMIC DNA]</scope>
    <source>
        <strain evidence="2 3">DSM 8774</strain>
    </source>
</reference>
<dbReference type="SMR" id="A0A075WFJ6"/>
<dbReference type="InterPro" id="IPR002589">
    <property type="entry name" value="Macro_dom"/>
</dbReference>
<dbReference type="PANTHER" id="PTHR11106">
    <property type="entry name" value="GANGLIOSIDE INDUCED DIFFERENTIATION ASSOCIATED PROTEIN 2-RELATED"/>
    <property type="match status" value="1"/>
</dbReference>
<feature type="domain" description="Macro" evidence="1">
    <location>
        <begin position="1"/>
        <end position="192"/>
    </location>
</feature>
<dbReference type="PROSITE" id="PS51154">
    <property type="entry name" value="MACRO"/>
    <property type="match status" value="1"/>
</dbReference>
<dbReference type="SMART" id="SM00506">
    <property type="entry name" value="A1pp"/>
    <property type="match status" value="1"/>
</dbReference>
<proteinExistence type="predicted"/>
<dbReference type="InterPro" id="IPR043472">
    <property type="entry name" value="Macro_dom-like"/>
</dbReference>
<dbReference type="Proteomes" id="UP000028501">
    <property type="component" value="Chromosome"/>
</dbReference>
<dbReference type="CDD" id="cd02907">
    <property type="entry name" value="Macro_Af1521_BAL-like"/>
    <property type="match status" value="1"/>
</dbReference>
<name>A0A075WFJ6_ARCFL</name>
<dbReference type="Gene3D" id="3.40.220.10">
    <property type="entry name" value="Leucine Aminopeptidase, subunit E, domain 1"/>
    <property type="match status" value="1"/>
</dbReference>
<dbReference type="PANTHER" id="PTHR11106:SF27">
    <property type="entry name" value="MACRO DOMAIN-CONTAINING PROTEIN"/>
    <property type="match status" value="1"/>
</dbReference>
<dbReference type="SUPFAM" id="SSF52949">
    <property type="entry name" value="Macro domain-like"/>
    <property type="match status" value="1"/>
</dbReference>